<evidence type="ECO:0000256" key="3">
    <source>
        <dbReference type="ARBA" id="ARBA00023121"/>
    </source>
</evidence>
<dbReference type="STRING" id="145854.GA0074692_3138"/>
<sequence>MLIADEFFLIAHGDSRGRARLNPTATGLGLAGALLGELVLTGRITVSAGQVSVLDDRPPADALAGSVLAQLLGQREHRFVRTWLGFLADTAADAVGERLSRSGVVRREEKRRLLRTTVDYVATDVNALAWPATRLLALLDRPHPPTVPDALLCGLVSATGLTRDLLWPASPRAQHRFGVLLPALPMPLRELVAHTEAAVGAAVLRA</sequence>
<name>A0A1C6SQM3_9ACTN</name>
<accession>A0A1C6SQM3</accession>
<dbReference type="GO" id="GO:0012505">
    <property type="term" value="C:endomembrane system"/>
    <property type="evidence" value="ECO:0007669"/>
    <property type="project" value="UniProtKB-ARBA"/>
</dbReference>
<dbReference type="Gene3D" id="1.10.3630.10">
    <property type="entry name" value="yeast vps74-n-term truncation variant domain like"/>
    <property type="match status" value="1"/>
</dbReference>
<keyword evidence="3" id="KW-0446">Lipid-binding</keyword>
<keyword evidence="6" id="KW-1185">Reference proteome</keyword>
<keyword evidence="2" id="KW-0333">Golgi apparatus</keyword>
<evidence type="ECO:0000313" key="5">
    <source>
        <dbReference type="EMBL" id="SCL31569.1"/>
    </source>
</evidence>
<dbReference type="RefSeq" id="WP_245730319.1">
    <property type="nucleotide sequence ID" value="NZ_FMHW01000002.1"/>
</dbReference>
<dbReference type="GO" id="GO:0070273">
    <property type="term" value="F:phosphatidylinositol-4-phosphate binding"/>
    <property type="evidence" value="ECO:0007669"/>
    <property type="project" value="InterPro"/>
</dbReference>
<evidence type="ECO:0000256" key="1">
    <source>
        <dbReference type="ARBA" id="ARBA00004255"/>
    </source>
</evidence>
<dbReference type="Proteomes" id="UP000198959">
    <property type="component" value="Unassembled WGS sequence"/>
</dbReference>
<dbReference type="EMBL" id="FMHW01000002">
    <property type="protein sequence ID" value="SCL31569.1"/>
    <property type="molecule type" value="Genomic_DNA"/>
</dbReference>
<dbReference type="GO" id="GO:0005737">
    <property type="term" value="C:cytoplasm"/>
    <property type="evidence" value="ECO:0007669"/>
    <property type="project" value="UniProtKB-ARBA"/>
</dbReference>
<dbReference type="InterPro" id="IPR038261">
    <property type="entry name" value="GPP34-like_sf"/>
</dbReference>
<protein>
    <submittedName>
        <fullName evidence="5">Golgi phosphoprotein 3 (GPP34)</fullName>
    </submittedName>
</protein>
<dbReference type="InterPro" id="IPR008628">
    <property type="entry name" value="GPP34-like"/>
</dbReference>
<proteinExistence type="predicted"/>
<evidence type="ECO:0000313" key="6">
    <source>
        <dbReference type="Proteomes" id="UP000198959"/>
    </source>
</evidence>
<organism evidence="5 6">
    <name type="scientific">Micromonospora pallida</name>
    <dbReference type="NCBI Taxonomy" id="145854"/>
    <lineage>
        <taxon>Bacteria</taxon>
        <taxon>Bacillati</taxon>
        <taxon>Actinomycetota</taxon>
        <taxon>Actinomycetes</taxon>
        <taxon>Micromonosporales</taxon>
        <taxon>Micromonosporaceae</taxon>
        <taxon>Micromonospora</taxon>
    </lineage>
</organism>
<gene>
    <name evidence="5" type="ORF">GA0074692_3138</name>
</gene>
<dbReference type="AlphaFoldDB" id="A0A1C6SQM3"/>
<comment type="subcellular location">
    <subcellularLocation>
        <location evidence="1">Golgi apparatus membrane</location>
        <topology evidence="1">Peripheral membrane protein</topology>
        <orientation evidence="1">Cytoplasmic side</orientation>
    </subcellularLocation>
</comment>
<keyword evidence="4" id="KW-0472">Membrane</keyword>
<dbReference type="Pfam" id="PF05719">
    <property type="entry name" value="GPP34"/>
    <property type="match status" value="1"/>
</dbReference>
<evidence type="ECO:0000256" key="2">
    <source>
        <dbReference type="ARBA" id="ARBA00023034"/>
    </source>
</evidence>
<reference evidence="6" key="1">
    <citation type="submission" date="2016-06" db="EMBL/GenBank/DDBJ databases">
        <authorList>
            <person name="Varghese N."/>
            <person name="Submissions Spin"/>
        </authorList>
    </citation>
    <scope>NUCLEOTIDE SEQUENCE [LARGE SCALE GENOMIC DNA]</scope>
    <source>
        <strain evidence="6">DSM 43817</strain>
    </source>
</reference>
<evidence type="ECO:0000256" key="4">
    <source>
        <dbReference type="ARBA" id="ARBA00023136"/>
    </source>
</evidence>